<organism evidence="5 6">
    <name type="scientific">Planotetraspora kaengkrachanensis</name>
    <dbReference type="NCBI Taxonomy" id="575193"/>
    <lineage>
        <taxon>Bacteria</taxon>
        <taxon>Bacillati</taxon>
        <taxon>Actinomycetota</taxon>
        <taxon>Actinomycetes</taxon>
        <taxon>Streptosporangiales</taxon>
        <taxon>Streptosporangiaceae</taxon>
        <taxon>Planotetraspora</taxon>
    </lineage>
</organism>
<dbReference type="PANTHER" id="PTHR33204:SF18">
    <property type="entry name" value="TRANSCRIPTIONAL REGULATORY PROTEIN"/>
    <property type="match status" value="1"/>
</dbReference>
<reference evidence="5 6" key="1">
    <citation type="submission" date="2021-01" db="EMBL/GenBank/DDBJ databases">
        <title>Whole genome shotgun sequence of Planotetraspora kaengkrachanensis NBRC 104272.</title>
        <authorList>
            <person name="Komaki H."/>
            <person name="Tamura T."/>
        </authorList>
    </citation>
    <scope>NUCLEOTIDE SEQUENCE [LARGE SCALE GENOMIC DNA]</scope>
    <source>
        <strain evidence="5 6">NBRC 104272</strain>
    </source>
</reference>
<sequence>MEADVTTREQVSAPCPIGRAVGLLGERWTLLILRNANLGTTRFDAFRSELGIADNILSNRLARMVDAGLLTRVPYCDGGRPRHEYRLTAAGADVLPVLHALAAWGQAHTEPGEPSAPMQVIHRACDHATAPSDVCDHCGEPIRREDELWLRPWRSAEPFPLALPVPRIGT</sequence>
<evidence type="ECO:0000256" key="1">
    <source>
        <dbReference type="ARBA" id="ARBA00023015"/>
    </source>
</evidence>
<dbReference type="Pfam" id="PF01638">
    <property type="entry name" value="HxlR"/>
    <property type="match status" value="1"/>
</dbReference>
<dbReference type="EMBL" id="BONV01000032">
    <property type="protein sequence ID" value="GIG82699.1"/>
    <property type="molecule type" value="Genomic_DNA"/>
</dbReference>
<keyword evidence="2" id="KW-0238">DNA-binding</keyword>
<protein>
    <submittedName>
        <fullName evidence="5">HxlR family transcriptional regulator</fullName>
    </submittedName>
</protein>
<keyword evidence="3" id="KW-0804">Transcription</keyword>
<dbReference type="InterPro" id="IPR002577">
    <property type="entry name" value="HTH_HxlR"/>
</dbReference>
<feature type="domain" description="HTH hxlR-type" evidence="4">
    <location>
        <begin position="15"/>
        <end position="113"/>
    </location>
</feature>
<name>A0A8J3PX48_9ACTN</name>
<dbReference type="InterPro" id="IPR036388">
    <property type="entry name" value="WH-like_DNA-bd_sf"/>
</dbReference>
<dbReference type="PROSITE" id="PS51118">
    <property type="entry name" value="HTH_HXLR"/>
    <property type="match status" value="1"/>
</dbReference>
<dbReference type="PANTHER" id="PTHR33204">
    <property type="entry name" value="TRANSCRIPTIONAL REGULATOR, MARR FAMILY"/>
    <property type="match status" value="1"/>
</dbReference>
<evidence type="ECO:0000256" key="3">
    <source>
        <dbReference type="ARBA" id="ARBA00023163"/>
    </source>
</evidence>
<comment type="caution">
    <text evidence="5">The sequence shown here is derived from an EMBL/GenBank/DDBJ whole genome shotgun (WGS) entry which is preliminary data.</text>
</comment>
<evidence type="ECO:0000313" key="6">
    <source>
        <dbReference type="Proteomes" id="UP000630097"/>
    </source>
</evidence>
<proteinExistence type="predicted"/>
<gene>
    <name evidence="5" type="ORF">Pka01_58260</name>
</gene>
<evidence type="ECO:0000256" key="2">
    <source>
        <dbReference type="ARBA" id="ARBA00023125"/>
    </source>
</evidence>
<keyword evidence="6" id="KW-1185">Reference proteome</keyword>
<dbReference type="Proteomes" id="UP000630097">
    <property type="component" value="Unassembled WGS sequence"/>
</dbReference>
<keyword evidence="1" id="KW-0805">Transcription regulation</keyword>
<evidence type="ECO:0000259" key="4">
    <source>
        <dbReference type="PROSITE" id="PS51118"/>
    </source>
</evidence>
<dbReference type="Gene3D" id="1.10.10.10">
    <property type="entry name" value="Winged helix-like DNA-binding domain superfamily/Winged helix DNA-binding domain"/>
    <property type="match status" value="1"/>
</dbReference>
<evidence type="ECO:0000313" key="5">
    <source>
        <dbReference type="EMBL" id="GIG82699.1"/>
    </source>
</evidence>
<dbReference type="GO" id="GO:0003677">
    <property type="term" value="F:DNA binding"/>
    <property type="evidence" value="ECO:0007669"/>
    <property type="project" value="UniProtKB-KW"/>
</dbReference>
<accession>A0A8J3PX48</accession>
<dbReference type="SUPFAM" id="SSF46785">
    <property type="entry name" value="Winged helix' DNA-binding domain"/>
    <property type="match status" value="1"/>
</dbReference>
<dbReference type="AlphaFoldDB" id="A0A8J3PX48"/>
<dbReference type="InterPro" id="IPR036390">
    <property type="entry name" value="WH_DNA-bd_sf"/>
</dbReference>